<dbReference type="Proteomes" id="UP000221165">
    <property type="component" value="Unassembled WGS sequence"/>
</dbReference>
<accession>A0A2C6KJL2</accession>
<feature type="non-terminal residue" evidence="1">
    <location>
        <position position="30"/>
    </location>
</feature>
<dbReference type="RefSeq" id="XP_067918398.1">
    <property type="nucleotide sequence ID" value="XM_068069623.1"/>
</dbReference>
<comment type="caution">
    <text evidence="1">The sequence shown here is derived from an EMBL/GenBank/DDBJ whole genome shotgun (WGS) entry which is preliminary data.</text>
</comment>
<protein>
    <submittedName>
        <fullName evidence="1">Uncharacterized protein</fullName>
    </submittedName>
</protein>
<proteinExistence type="predicted"/>
<keyword evidence="2" id="KW-1185">Reference proteome</keyword>
<sequence length="30" mass="3600">MARQIHTWVDPQTSIKRQIDIDQSMMERKG</sequence>
<organism evidence="1 2">
    <name type="scientific">Cystoisospora suis</name>
    <dbReference type="NCBI Taxonomy" id="483139"/>
    <lineage>
        <taxon>Eukaryota</taxon>
        <taxon>Sar</taxon>
        <taxon>Alveolata</taxon>
        <taxon>Apicomplexa</taxon>
        <taxon>Conoidasida</taxon>
        <taxon>Coccidia</taxon>
        <taxon>Eucoccidiorida</taxon>
        <taxon>Eimeriorina</taxon>
        <taxon>Sarcocystidae</taxon>
        <taxon>Cystoisospora</taxon>
    </lineage>
</organism>
<gene>
    <name evidence="1" type="ORF">CSUI_009507</name>
</gene>
<evidence type="ECO:0000313" key="2">
    <source>
        <dbReference type="Proteomes" id="UP000221165"/>
    </source>
</evidence>
<reference evidence="1 2" key="1">
    <citation type="journal article" date="2017" name="Int. J. Parasitol.">
        <title>The genome of the protozoan parasite Cystoisospora suis and a reverse vaccinology approach to identify vaccine candidates.</title>
        <authorList>
            <person name="Palmieri N."/>
            <person name="Shrestha A."/>
            <person name="Ruttkowski B."/>
            <person name="Beck T."/>
            <person name="Vogl C."/>
            <person name="Tomley F."/>
            <person name="Blake D.P."/>
            <person name="Joachim A."/>
        </authorList>
    </citation>
    <scope>NUCLEOTIDE SEQUENCE [LARGE SCALE GENOMIC DNA]</scope>
    <source>
        <strain evidence="1 2">Wien I</strain>
    </source>
</reference>
<evidence type="ECO:0000313" key="1">
    <source>
        <dbReference type="EMBL" id="PHJ16672.1"/>
    </source>
</evidence>
<dbReference type="GeneID" id="94432834"/>
<name>A0A2C6KJL2_9APIC</name>
<dbReference type="EMBL" id="MIGC01005694">
    <property type="protein sequence ID" value="PHJ16672.1"/>
    <property type="molecule type" value="Genomic_DNA"/>
</dbReference>
<dbReference type="AlphaFoldDB" id="A0A2C6KJL2"/>
<dbReference type="VEuPathDB" id="ToxoDB:CSUI_009507"/>